<feature type="transmembrane region" description="Helical" evidence="11">
    <location>
        <begin position="21"/>
        <end position="42"/>
    </location>
</feature>
<evidence type="ECO:0000256" key="6">
    <source>
        <dbReference type="ARBA" id="ARBA00022519"/>
    </source>
</evidence>
<dbReference type="NCBIfam" id="TIGR02532">
    <property type="entry name" value="IV_pilin_GFxxxE"/>
    <property type="match status" value="1"/>
</dbReference>
<evidence type="ECO:0000256" key="4">
    <source>
        <dbReference type="ARBA" id="ARBA00022475"/>
    </source>
</evidence>
<feature type="region of interest" description="Disordered" evidence="10">
    <location>
        <begin position="138"/>
        <end position="162"/>
    </location>
</feature>
<evidence type="ECO:0000313" key="13">
    <source>
        <dbReference type="EMBL" id="QEA07199.1"/>
    </source>
</evidence>
<feature type="compositionally biased region" description="Polar residues" evidence="10">
    <location>
        <begin position="153"/>
        <end position="162"/>
    </location>
</feature>
<dbReference type="Pfam" id="PF07963">
    <property type="entry name" value="N_methyl"/>
    <property type="match status" value="1"/>
</dbReference>
<comment type="similarity">
    <text evidence="2">Belongs to the GSP G family.</text>
</comment>
<dbReference type="Pfam" id="PF08334">
    <property type="entry name" value="T2SSG"/>
    <property type="match status" value="1"/>
</dbReference>
<dbReference type="InterPro" id="IPR012902">
    <property type="entry name" value="N_methyl_site"/>
</dbReference>
<evidence type="ECO:0000256" key="7">
    <source>
        <dbReference type="ARBA" id="ARBA00022692"/>
    </source>
</evidence>
<evidence type="ECO:0000256" key="11">
    <source>
        <dbReference type="SAM" id="Phobius"/>
    </source>
</evidence>
<reference evidence="13" key="1">
    <citation type="submission" date="2019-06" db="EMBL/GenBank/DDBJ databases">
        <authorList>
            <person name="Murdoch R.W."/>
            <person name="Fathepure B."/>
        </authorList>
    </citation>
    <scope>NUCLEOTIDE SEQUENCE</scope>
</reference>
<dbReference type="Gene3D" id="3.30.700.10">
    <property type="entry name" value="Glycoprotein, Type 4 Pilin"/>
    <property type="match status" value="1"/>
</dbReference>
<evidence type="ECO:0000256" key="2">
    <source>
        <dbReference type="ARBA" id="ARBA00009984"/>
    </source>
</evidence>
<dbReference type="GO" id="GO:0005886">
    <property type="term" value="C:plasma membrane"/>
    <property type="evidence" value="ECO:0007669"/>
    <property type="project" value="UniProtKB-SubCell"/>
</dbReference>
<evidence type="ECO:0000259" key="12">
    <source>
        <dbReference type="Pfam" id="PF08334"/>
    </source>
</evidence>
<feature type="domain" description="Type II secretion system protein GspG C-terminal" evidence="12">
    <location>
        <begin position="44"/>
        <end position="154"/>
    </location>
</feature>
<keyword evidence="5" id="KW-0488">Methylation</keyword>
<keyword evidence="8 11" id="KW-1133">Transmembrane helix</keyword>
<protein>
    <recommendedName>
        <fullName evidence="3">Type II secretion system core protein G</fullName>
    </recommendedName>
</protein>
<dbReference type="InterPro" id="IPR013545">
    <property type="entry name" value="T2SS_protein-GspG_C"/>
</dbReference>
<evidence type="ECO:0000256" key="5">
    <source>
        <dbReference type="ARBA" id="ARBA00022481"/>
    </source>
</evidence>
<evidence type="ECO:0000256" key="10">
    <source>
        <dbReference type="SAM" id="MobiDB-lite"/>
    </source>
</evidence>
<dbReference type="PRINTS" id="PR00813">
    <property type="entry name" value="BCTERIALGSPG"/>
</dbReference>
<organism evidence="13">
    <name type="scientific">uncultured organism</name>
    <dbReference type="NCBI Taxonomy" id="155900"/>
    <lineage>
        <taxon>unclassified sequences</taxon>
        <taxon>environmental samples</taxon>
    </lineage>
</organism>
<evidence type="ECO:0000256" key="8">
    <source>
        <dbReference type="ARBA" id="ARBA00022989"/>
    </source>
</evidence>
<proteinExistence type="inferred from homology"/>
<evidence type="ECO:0000256" key="3">
    <source>
        <dbReference type="ARBA" id="ARBA00020042"/>
    </source>
</evidence>
<dbReference type="PANTHER" id="PTHR30093:SF44">
    <property type="entry name" value="TYPE II SECRETION SYSTEM CORE PROTEIN G"/>
    <property type="match status" value="1"/>
</dbReference>
<dbReference type="PANTHER" id="PTHR30093">
    <property type="entry name" value="GENERAL SECRETION PATHWAY PROTEIN G"/>
    <property type="match status" value="1"/>
</dbReference>
<keyword evidence="7 11" id="KW-0812">Transmembrane</keyword>
<gene>
    <name evidence="13" type="primary">xcpT</name>
    <name evidence="13" type="ORF">KBTEX_03546</name>
</gene>
<dbReference type="NCBIfam" id="TIGR01710">
    <property type="entry name" value="typeII_sec_gspG"/>
    <property type="match status" value="1"/>
</dbReference>
<name>A0A5B8RDU2_9ZZZZ</name>
<evidence type="ECO:0000256" key="9">
    <source>
        <dbReference type="ARBA" id="ARBA00023136"/>
    </source>
</evidence>
<evidence type="ECO:0000256" key="1">
    <source>
        <dbReference type="ARBA" id="ARBA00004377"/>
    </source>
</evidence>
<dbReference type="EMBL" id="MN079213">
    <property type="protein sequence ID" value="QEA07199.1"/>
    <property type="molecule type" value="Genomic_DNA"/>
</dbReference>
<dbReference type="PROSITE" id="PS00409">
    <property type="entry name" value="PROKAR_NTER_METHYL"/>
    <property type="match status" value="1"/>
</dbReference>
<keyword evidence="4" id="KW-1003">Cell membrane</keyword>
<dbReference type="InterPro" id="IPR045584">
    <property type="entry name" value="Pilin-like"/>
</dbReference>
<keyword evidence="6" id="KW-0997">Cell inner membrane</keyword>
<keyword evidence="9 11" id="KW-0472">Membrane</keyword>
<dbReference type="InterPro" id="IPR010054">
    <property type="entry name" value="Type2_sec_GspG"/>
</dbReference>
<dbReference type="InterPro" id="IPR000983">
    <property type="entry name" value="Bac_GSPG_pilin"/>
</dbReference>
<accession>A0A5B8RDU2</accession>
<sequence length="162" mass="17829">MSWNRSTLSLLTSPPRRRAGGFTLIEIMVVVVIIGILVAFAVPNIMDNPEKARLTKARHDLRTIENALEMYKLDNFRYPTTAQGLEALVKRPDTPPEPENWQDGGYLRELPMDPWGHPYKYLGPQDGDGGRVEIVTLGADGRPGGDGADADISSLNLQSDDG</sequence>
<comment type="subcellular location">
    <subcellularLocation>
        <location evidence="1">Cell inner membrane</location>
        <topology evidence="1">Single-pass membrane protein</topology>
    </subcellularLocation>
</comment>
<dbReference type="AlphaFoldDB" id="A0A5B8RDU2"/>
<dbReference type="SUPFAM" id="SSF54523">
    <property type="entry name" value="Pili subunits"/>
    <property type="match status" value="1"/>
</dbReference>